<organism evidence="1 2">
    <name type="scientific">Micromonospora tarensis</name>
    <dbReference type="NCBI Taxonomy" id="2806100"/>
    <lineage>
        <taxon>Bacteria</taxon>
        <taxon>Bacillati</taxon>
        <taxon>Actinomycetota</taxon>
        <taxon>Actinomycetes</taxon>
        <taxon>Micromonosporales</taxon>
        <taxon>Micromonosporaceae</taxon>
        <taxon>Micromonospora</taxon>
    </lineage>
</organism>
<dbReference type="EMBL" id="JAEVHL010000025">
    <property type="protein sequence ID" value="MBM0275514.1"/>
    <property type="molecule type" value="Genomic_DNA"/>
</dbReference>
<sequence length="194" mass="20736">MKTVRRVVTGYGSDGRAVVVSDEQVESTSPDRGDKWSIWAADGPVRLPNDGSAPPFQGPLLPAPGGFHITMFTLPANFNPDELWGTDDPALREQLFQASIDPQTHPLVPDPNPYGYGTAKGASALHTTASIDCLMQVSGEAVFVLENTEIRLRPGDWLILNGVPHSCRNDLNEPAVLVGVVVGAHHDGVPLRAA</sequence>
<dbReference type="InterPro" id="IPR011051">
    <property type="entry name" value="RmlC_Cupin_sf"/>
</dbReference>
<proteinExistence type="predicted"/>
<name>A0ABS1YDP5_9ACTN</name>
<evidence type="ECO:0000313" key="2">
    <source>
        <dbReference type="Proteomes" id="UP000622245"/>
    </source>
</evidence>
<gene>
    <name evidence="1" type="ORF">JM949_08630</name>
</gene>
<evidence type="ECO:0000313" key="1">
    <source>
        <dbReference type="EMBL" id="MBM0275514.1"/>
    </source>
</evidence>
<accession>A0ABS1YDP5</accession>
<comment type="caution">
    <text evidence="1">The sequence shown here is derived from an EMBL/GenBank/DDBJ whole genome shotgun (WGS) entry which is preliminary data.</text>
</comment>
<dbReference type="Gene3D" id="2.60.120.10">
    <property type="entry name" value="Jelly Rolls"/>
    <property type="match status" value="1"/>
</dbReference>
<dbReference type="Proteomes" id="UP000622245">
    <property type="component" value="Unassembled WGS sequence"/>
</dbReference>
<dbReference type="InterPro" id="IPR014710">
    <property type="entry name" value="RmlC-like_jellyroll"/>
</dbReference>
<keyword evidence="2" id="KW-1185">Reference proteome</keyword>
<protein>
    <recommendedName>
        <fullName evidence="3">Cupin domain-containing protein</fullName>
    </recommendedName>
</protein>
<dbReference type="RefSeq" id="WP_203147907.1">
    <property type="nucleotide sequence ID" value="NZ_JAEVHL010000025.1"/>
</dbReference>
<reference evidence="1 2" key="1">
    <citation type="submission" date="2021-01" db="EMBL/GenBank/DDBJ databases">
        <title>Draft genome sequence of Micromonospora sp. strain STR1s_6.</title>
        <authorList>
            <person name="Karlyshev A."/>
            <person name="Jawad R."/>
        </authorList>
    </citation>
    <scope>NUCLEOTIDE SEQUENCE [LARGE SCALE GENOMIC DNA]</scope>
    <source>
        <strain evidence="1 2">STR1S-6</strain>
    </source>
</reference>
<evidence type="ECO:0008006" key="3">
    <source>
        <dbReference type="Google" id="ProtNLM"/>
    </source>
</evidence>
<dbReference type="SUPFAM" id="SSF51182">
    <property type="entry name" value="RmlC-like cupins"/>
    <property type="match status" value="1"/>
</dbReference>